<accession>A0AA38ILW3</accession>
<dbReference type="Proteomes" id="UP001168821">
    <property type="component" value="Unassembled WGS sequence"/>
</dbReference>
<dbReference type="AlphaFoldDB" id="A0AA38ILW3"/>
<dbReference type="PANTHER" id="PTHR11552:SF158">
    <property type="entry name" value="GH23626P-RELATED"/>
    <property type="match status" value="1"/>
</dbReference>
<dbReference type="Gene3D" id="3.50.50.60">
    <property type="entry name" value="FAD/NAD(P)-binding domain"/>
    <property type="match status" value="1"/>
</dbReference>
<evidence type="ECO:0000313" key="3">
    <source>
        <dbReference type="EMBL" id="KAJ3658000.1"/>
    </source>
</evidence>
<gene>
    <name evidence="3" type="ORF">Zmor_009768</name>
</gene>
<evidence type="ECO:0000313" key="4">
    <source>
        <dbReference type="Proteomes" id="UP001168821"/>
    </source>
</evidence>
<comment type="caution">
    <text evidence="3">The sequence shown here is derived from an EMBL/GenBank/DDBJ whole genome shotgun (WGS) entry which is preliminary data.</text>
</comment>
<dbReference type="InterPro" id="IPR007867">
    <property type="entry name" value="GMC_OxRtase_C"/>
</dbReference>
<comment type="similarity">
    <text evidence="1">Belongs to the GMC oxidoreductase family.</text>
</comment>
<dbReference type="InterPro" id="IPR012132">
    <property type="entry name" value="GMC_OxRdtase"/>
</dbReference>
<dbReference type="EMBL" id="JALNTZ010000003">
    <property type="protein sequence ID" value="KAJ3658000.1"/>
    <property type="molecule type" value="Genomic_DNA"/>
</dbReference>
<dbReference type="SUPFAM" id="SSF54373">
    <property type="entry name" value="FAD-linked reductases, C-terminal domain"/>
    <property type="match status" value="1"/>
</dbReference>
<dbReference type="PANTHER" id="PTHR11552">
    <property type="entry name" value="GLUCOSE-METHANOL-CHOLINE GMC OXIDOREDUCTASE"/>
    <property type="match status" value="1"/>
</dbReference>
<name>A0AA38ILW3_9CUCU</name>
<sequence>MLAEPEDVDTLIKGIEFALKLFETQAFRAIDAEPKLIHFCKEFGQGSRQYWVCALRHMTLTTYHPCATTAMGVDGTMSVVDSKLKVHGIRGLRVVDPGVFPLSVSSHINAPTVIVAEKISDDIKREYGLEENSEGGINHTEL</sequence>
<dbReference type="GO" id="GO:0050660">
    <property type="term" value="F:flavin adenine dinucleotide binding"/>
    <property type="evidence" value="ECO:0007669"/>
    <property type="project" value="InterPro"/>
</dbReference>
<dbReference type="SUPFAM" id="SSF51905">
    <property type="entry name" value="FAD/NAD(P)-binding domain"/>
    <property type="match status" value="1"/>
</dbReference>
<dbReference type="GO" id="GO:0016614">
    <property type="term" value="F:oxidoreductase activity, acting on CH-OH group of donors"/>
    <property type="evidence" value="ECO:0007669"/>
    <property type="project" value="InterPro"/>
</dbReference>
<evidence type="ECO:0000256" key="1">
    <source>
        <dbReference type="ARBA" id="ARBA00010790"/>
    </source>
</evidence>
<dbReference type="InterPro" id="IPR036188">
    <property type="entry name" value="FAD/NAD-bd_sf"/>
</dbReference>
<proteinExistence type="inferred from homology"/>
<evidence type="ECO:0000259" key="2">
    <source>
        <dbReference type="Pfam" id="PF05199"/>
    </source>
</evidence>
<dbReference type="Pfam" id="PF05199">
    <property type="entry name" value="GMC_oxred_C"/>
    <property type="match status" value="1"/>
</dbReference>
<organism evidence="3 4">
    <name type="scientific">Zophobas morio</name>
    <dbReference type="NCBI Taxonomy" id="2755281"/>
    <lineage>
        <taxon>Eukaryota</taxon>
        <taxon>Metazoa</taxon>
        <taxon>Ecdysozoa</taxon>
        <taxon>Arthropoda</taxon>
        <taxon>Hexapoda</taxon>
        <taxon>Insecta</taxon>
        <taxon>Pterygota</taxon>
        <taxon>Neoptera</taxon>
        <taxon>Endopterygota</taxon>
        <taxon>Coleoptera</taxon>
        <taxon>Polyphaga</taxon>
        <taxon>Cucujiformia</taxon>
        <taxon>Tenebrionidae</taxon>
        <taxon>Zophobas</taxon>
    </lineage>
</organism>
<keyword evidence="4" id="KW-1185">Reference proteome</keyword>
<protein>
    <recommendedName>
        <fullName evidence="2">Glucose-methanol-choline oxidoreductase C-terminal domain-containing protein</fullName>
    </recommendedName>
</protein>
<feature type="domain" description="Glucose-methanol-choline oxidoreductase C-terminal" evidence="2">
    <location>
        <begin position="2"/>
        <end position="116"/>
    </location>
</feature>
<dbReference type="Gene3D" id="3.30.560.10">
    <property type="entry name" value="Glucose Oxidase, domain 3"/>
    <property type="match status" value="1"/>
</dbReference>
<reference evidence="3" key="1">
    <citation type="journal article" date="2023" name="G3 (Bethesda)">
        <title>Whole genome assemblies of Zophobas morio and Tenebrio molitor.</title>
        <authorList>
            <person name="Kaur S."/>
            <person name="Stinson S.A."/>
            <person name="diCenzo G.C."/>
        </authorList>
    </citation>
    <scope>NUCLEOTIDE SEQUENCE</scope>
    <source>
        <strain evidence="3">QUZm001</strain>
    </source>
</reference>